<gene>
    <name evidence="2" type="ORF">An11g03370</name>
</gene>
<reference evidence="2" key="1">
    <citation type="submission" date="2025-02" db="EMBL/GenBank/DDBJ databases">
        <authorList>
            <consortium name="NCBI Genome Project"/>
        </authorList>
    </citation>
    <scope>NUCLEOTIDE SEQUENCE</scope>
</reference>
<evidence type="ECO:0000313" key="2">
    <source>
        <dbReference type="RefSeq" id="XP_059605464.1"/>
    </source>
</evidence>
<evidence type="ECO:0000256" key="1">
    <source>
        <dbReference type="SAM" id="MobiDB-lite"/>
    </source>
</evidence>
<proteinExistence type="predicted"/>
<dbReference type="RefSeq" id="XP_059605464.1">
    <property type="nucleotide sequence ID" value="XM_059750176.1"/>
</dbReference>
<accession>A0AAJ8E3F9</accession>
<reference evidence="2" key="2">
    <citation type="submission" date="2025-08" db="UniProtKB">
        <authorList>
            <consortium name="RefSeq"/>
        </authorList>
    </citation>
    <scope>IDENTIFICATION</scope>
</reference>
<name>A0AAJ8E3F9_ASPNG</name>
<feature type="compositionally biased region" description="Polar residues" evidence="1">
    <location>
        <begin position="75"/>
        <end position="88"/>
    </location>
</feature>
<protein>
    <submittedName>
        <fullName evidence="2">Uncharacterized protein</fullName>
    </submittedName>
</protein>
<dbReference type="AlphaFoldDB" id="A0AAJ8E3F9"/>
<dbReference type="GeneID" id="84592249"/>
<feature type="region of interest" description="Disordered" evidence="1">
    <location>
        <begin position="75"/>
        <end position="111"/>
    </location>
</feature>
<organism evidence="2">
    <name type="scientific">Aspergillus niger</name>
    <dbReference type="NCBI Taxonomy" id="5061"/>
    <lineage>
        <taxon>Eukaryota</taxon>
        <taxon>Fungi</taxon>
        <taxon>Dikarya</taxon>
        <taxon>Ascomycota</taxon>
        <taxon>Pezizomycotina</taxon>
        <taxon>Eurotiomycetes</taxon>
        <taxon>Eurotiomycetidae</taxon>
        <taxon>Eurotiales</taxon>
        <taxon>Aspergillaceae</taxon>
        <taxon>Aspergillus</taxon>
        <taxon>Aspergillus subgen. Circumdati</taxon>
    </lineage>
</organism>
<dbReference type="VEuPathDB" id="FungiDB:An11g03370"/>
<dbReference type="KEGG" id="ang:An11g03370"/>
<sequence length="139" mass="15325">MASGRLRRPPSTPLICYPVLAGTGHTGYNTVYSVSTQCDKLAGTRAHRASGHGLGRKHLPQRFLREVSDVVLRGSTQLPPSLSQTLQPTAREDQRPGQDGIPVDDPLKGAPQKAERLSFELWVGCKEDQLECRRRLGRN</sequence>